<dbReference type="PIRSF" id="PIRSF006661">
    <property type="entry name" value="PP-lp_UCP006661"/>
    <property type="match status" value="1"/>
</dbReference>
<accession>A0A226C029</accession>
<dbReference type="InterPro" id="IPR052188">
    <property type="entry name" value="Ni-pincer_cofactor_biosynth"/>
</dbReference>
<protein>
    <submittedName>
        <fullName evidence="2">TIGR00268 family protein</fullName>
    </submittedName>
</protein>
<evidence type="ECO:0000313" key="3">
    <source>
        <dbReference type="Proteomes" id="UP000214588"/>
    </source>
</evidence>
<proteinExistence type="predicted"/>
<dbReference type="EMBL" id="NIQC01000003">
    <property type="protein sequence ID" value="OWZ84586.1"/>
    <property type="molecule type" value="Genomic_DNA"/>
</dbReference>
<dbReference type="Proteomes" id="UP000214588">
    <property type="component" value="Unassembled WGS sequence"/>
</dbReference>
<dbReference type="RefSeq" id="WP_089022656.1">
    <property type="nucleotide sequence ID" value="NZ_NIQC01000003.1"/>
</dbReference>
<dbReference type="InterPro" id="IPR018317">
    <property type="entry name" value="QueC"/>
</dbReference>
<reference evidence="2 3" key="1">
    <citation type="submission" date="2017-06" db="EMBL/GenBank/DDBJ databases">
        <title>Draft Genome Sequence of Natranaerobius trueperi halophilic, alkalithermophilic bacteria from soda lakes.</title>
        <authorList>
            <person name="Zhao B."/>
        </authorList>
    </citation>
    <scope>NUCLEOTIDE SEQUENCE [LARGE SCALE GENOMIC DNA]</scope>
    <source>
        <strain evidence="2 3">DSM 18760</strain>
    </source>
</reference>
<gene>
    <name evidence="2" type="ORF">CDO51_02160</name>
</gene>
<evidence type="ECO:0000256" key="1">
    <source>
        <dbReference type="PIRSR" id="PIRSR006661-1"/>
    </source>
</evidence>
<dbReference type="PANTHER" id="PTHR43169">
    <property type="entry name" value="EXSB FAMILY PROTEIN"/>
    <property type="match status" value="1"/>
</dbReference>
<evidence type="ECO:0000313" key="2">
    <source>
        <dbReference type="EMBL" id="OWZ84586.1"/>
    </source>
</evidence>
<sequence>MTTNLNLSEKLQDKYQELWVNLKEKGSAVVAFSGGVDSTLLLKVTKDVLKNDVLAVTSASETIPTRELEHAKELAAKIGVSHEIIYTNELKKEGFRKNSPNRCFYCKQELFTELWKIAAREGYSHVLDGSNYDDSGDFRPGLEAASQLQVTSPLKEAGFTKQDVRDLSKELGLITWKKPAKACLSSRFPYGEELSADKIKQVERGEDVLDELGFSQYRLRYHGEVARLELSLDELQLAIDSREKIITELKELGFKYITLDLDGYRTGSMNETL</sequence>
<organism evidence="2 3">
    <name type="scientific">Natranaerobius trueperi</name>
    <dbReference type="NCBI Taxonomy" id="759412"/>
    <lineage>
        <taxon>Bacteria</taxon>
        <taxon>Bacillati</taxon>
        <taxon>Bacillota</taxon>
        <taxon>Clostridia</taxon>
        <taxon>Natranaerobiales</taxon>
        <taxon>Natranaerobiaceae</taxon>
        <taxon>Natranaerobius</taxon>
    </lineage>
</organism>
<dbReference type="PANTHER" id="PTHR43169:SF2">
    <property type="entry name" value="NAD_GMP SYNTHASE DOMAIN-CONTAINING PROTEIN"/>
    <property type="match status" value="1"/>
</dbReference>
<dbReference type="GO" id="GO:0016783">
    <property type="term" value="F:sulfurtransferase activity"/>
    <property type="evidence" value="ECO:0007669"/>
    <property type="project" value="InterPro"/>
</dbReference>
<dbReference type="Pfam" id="PF06508">
    <property type="entry name" value="QueC"/>
    <property type="match status" value="1"/>
</dbReference>
<dbReference type="NCBIfam" id="TIGR00268">
    <property type="entry name" value="ATP-dependent sacrificial sulfur transferase LarE"/>
    <property type="match status" value="1"/>
</dbReference>
<dbReference type="CDD" id="cd01990">
    <property type="entry name" value="LarE-like"/>
    <property type="match status" value="1"/>
</dbReference>
<dbReference type="SUPFAM" id="SSF52402">
    <property type="entry name" value="Adenine nucleotide alpha hydrolases-like"/>
    <property type="match status" value="1"/>
</dbReference>
<dbReference type="InterPro" id="IPR005232">
    <property type="entry name" value="LarE"/>
</dbReference>
<name>A0A226C029_9FIRM</name>
<comment type="caution">
    <text evidence="2">The sequence shown here is derived from an EMBL/GenBank/DDBJ whole genome shotgun (WGS) entry which is preliminary data.</text>
</comment>
<dbReference type="AlphaFoldDB" id="A0A226C029"/>
<dbReference type="Gene3D" id="3.40.50.620">
    <property type="entry name" value="HUPs"/>
    <property type="match status" value="1"/>
</dbReference>
<keyword evidence="3" id="KW-1185">Reference proteome</keyword>
<feature type="active site" description="Nucleophile and sulfur donor" evidence="1">
    <location>
        <position position="183"/>
    </location>
</feature>
<dbReference type="OrthoDB" id="9776919at2"/>
<dbReference type="InterPro" id="IPR014729">
    <property type="entry name" value="Rossmann-like_a/b/a_fold"/>
</dbReference>